<evidence type="ECO:0000256" key="2">
    <source>
        <dbReference type="SAM" id="MobiDB-lite"/>
    </source>
</evidence>
<proteinExistence type="predicted"/>
<organism evidence="3 4">
    <name type="scientific">Tanacetum coccineum</name>
    <dbReference type="NCBI Taxonomy" id="301880"/>
    <lineage>
        <taxon>Eukaryota</taxon>
        <taxon>Viridiplantae</taxon>
        <taxon>Streptophyta</taxon>
        <taxon>Embryophyta</taxon>
        <taxon>Tracheophyta</taxon>
        <taxon>Spermatophyta</taxon>
        <taxon>Magnoliopsida</taxon>
        <taxon>eudicotyledons</taxon>
        <taxon>Gunneridae</taxon>
        <taxon>Pentapetalae</taxon>
        <taxon>asterids</taxon>
        <taxon>campanulids</taxon>
        <taxon>Asterales</taxon>
        <taxon>Asteraceae</taxon>
        <taxon>Asteroideae</taxon>
        <taxon>Anthemideae</taxon>
        <taxon>Anthemidinae</taxon>
        <taxon>Tanacetum</taxon>
    </lineage>
</organism>
<reference evidence="3" key="1">
    <citation type="journal article" date="2022" name="Int. J. Mol. Sci.">
        <title>Draft Genome of Tanacetum Coccineum: Genomic Comparison of Closely Related Tanacetum-Family Plants.</title>
        <authorList>
            <person name="Yamashiro T."/>
            <person name="Shiraishi A."/>
            <person name="Nakayama K."/>
            <person name="Satake H."/>
        </authorList>
    </citation>
    <scope>NUCLEOTIDE SEQUENCE</scope>
</reference>
<sequence length="682" mass="77139">MNAVFTRNGKTYDPPVNPNDKTTIIHDDSEDEADEAKIEEESSSSKPAKTDPPLLKTYKPKISYPQSLRKEKMEERYTKYIDMIKEVRINVPLVDVLVGMPNYGKFLKDLVSNKTNSVECLALDDLGASINLMPYSLYASLSLSTMKPTRMSILLANHTSQYPSDLQRIARSKWKICIPRIDYVILRLIDPIDAINHIMSFLSAVVTSRYPTTNNQLRNSSNPRQQATINDGRVTVYNQYGRQISYVRVLQELSLKEQVGVTQGNKGLLRVTTAKGKDTCPNNALNQEGNMMTHADDLDAYDSDCDDLNTAKVALIANLSHYGSDSLAEIHNQDNVNNNMINQAVKVMSSSEHSNVVNHSEIEITSDSNIIPYSQYVIESQQAAVQNSNSSTQQDALILSVIEQLKTQVANCTKINLENKSVNDTLTAELERYKEQVKVLNEGQNVDLKNNDNVSDSCAQSVEIDRLKQTLSEHLKEKESLIQTVSLLKDDFKKEESRNIDREIALEKRIKQLDNIVFKRDQSAQTVHMLTKPQFFYDHTTKQALGFQNPFYLKKAQQLEPKLYVGDIIEKTNPIVIPDSEETLLLAEESRSKMLLKQKDPIMFEKKVNTTPVNYAALNQLYKDFETRFVPQTELSAEQAFWSQNSVNSPEPILSSRPTIVEVPKELPKVSMVNTSLKKLTS</sequence>
<comment type="caution">
    <text evidence="3">The sequence shown here is derived from an EMBL/GenBank/DDBJ whole genome shotgun (WGS) entry which is preliminary data.</text>
</comment>
<feature type="coiled-coil region" evidence="1">
    <location>
        <begin position="423"/>
        <end position="484"/>
    </location>
</feature>
<reference evidence="3" key="2">
    <citation type="submission" date="2022-01" db="EMBL/GenBank/DDBJ databases">
        <authorList>
            <person name="Yamashiro T."/>
            <person name="Shiraishi A."/>
            <person name="Satake H."/>
            <person name="Nakayama K."/>
        </authorList>
    </citation>
    <scope>NUCLEOTIDE SEQUENCE</scope>
</reference>
<accession>A0ABQ4Y1Q7</accession>
<dbReference type="PANTHER" id="PTHR33067">
    <property type="entry name" value="RNA-DIRECTED DNA POLYMERASE-RELATED"/>
    <property type="match status" value="1"/>
</dbReference>
<keyword evidence="1" id="KW-0175">Coiled coil</keyword>
<name>A0ABQ4Y1Q7_9ASTR</name>
<dbReference type="EMBL" id="BQNB010010021">
    <property type="protein sequence ID" value="GJS71640.1"/>
    <property type="molecule type" value="Genomic_DNA"/>
</dbReference>
<evidence type="ECO:0000256" key="1">
    <source>
        <dbReference type="SAM" id="Coils"/>
    </source>
</evidence>
<dbReference type="PANTHER" id="PTHR33067:SF9">
    <property type="entry name" value="RNA-DIRECTED DNA POLYMERASE"/>
    <property type="match status" value="1"/>
</dbReference>
<feature type="region of interest" description="Disordered" evidence="2">
    <location>
        <begin position="1"/>
        <end position="58"/>
    </location>
</feature>
<evidence type="ECO:0000313" key="4">
    <source>
        <dbReference type="Proteomes" id="UP001151760"/>
    </source>
</evidence>
<dbReference type="Proteomes" id="UP001151760">
    <property type="component" value="Unassembled WGS sequence"/>
</dbReference>
<keyword evidence="4" id="KW-1185">Reference proteome</keyword>
<evidence type="ECO:0000313" key="3">
    <source>
        <dbReference type="EMBL" id="GJS71640.1"/>
    </source>
</evidence>
<protein>
    <submittedName>
        <fullName evidence="3">Uncharacterized protein</fullName>
    </submittedName>
</protein>
<gene>
    <name evidence="3" type="ORF">Tco_0704481</name>
</gene>